<evidence type="ECO:0000259" key="2">
    <source>
        <dbReference type="Pfam" id="PF14242"/>
    </source>
</evidence>
<evidence type="ECO:0000313" key="4">
    <source>
        <dbReference type="Proteomes" id="UP000198741"/>
    </source>
</evidence>
<name>A0A1H0MQF8_9ACTN</name>
<accession>A0A1H0MQF8</accession>
<dbReference type="AlphaFoldDB" id="A0A1H0MQF8"/>
<evidence type="ECO:0000313" key="3">
    <source>
        <dbReference type="EMBL" id="SDO82689.1"/>
    </source>
</evidence>
<proteinExistence type="predicted"/>
<evidence type="ECO:0000256" key="1">
    <source>
        <dbReference type="SAM" id="MobiDB-lite"/>
    </source>
</evidence>
<organism evidence="3 4">
    <name type="scientific">Nakamurella panacisegetis</name>
    <dbReference type="NCBI Taxonomy" id="1090615"/>
    <lineage>
        <taxon>Bacteria</taxon>
        <taxon>Bacillati</taxon>
        <taxon>Actinomycetota</taxon>
        <taxon>Actinomycetes</taxon>
        <taxon>Nakamurellales</taxon>
        <taxon>Nakamurellaceae</taxon>
        <taxon>Nakamurella</taxon>
    </lineage>
</organism>
<dbReference type="EMBL" id="LT629710">
    <property type="protein sequence ID" value="SDO82689.1"/>
    <property type="molecule type" value="Genomic_DNA"/>
</dbReference>
<dbReference type="Proteomes" id="UP000198741">
    <property type="component" value="Chromosome I"/>
</dbReference>
<protein>
    <recommendedName>
        <fullName evidence="2">DUF4342 domain-containing protein</fullName>
    </recommendedName>
</protein>
<sequence>MSTAQKDSAAQADVVTSSNPPRTRMGTKFRGDAMVAKVKELLHQGTVRRIVVKNDEGHPVLEIPVTAGVVAAVVAPAVTAVGAVAALAYDWTIEVEHRPEEIAASGEVPTKDGEPAEKPGAEHT</sequence>
<reference evidence="3 4" key="1">
    <citation type="submission" date="2016-10" db="EMBL/GenBank/DDBJ databases">
        <authorList>
            <person name="de Groot N.N."/>
        </authorList>
    </citation>
    <scope>NUCLEOTIDE SEQUENCE [LARGE SCALE GENOMIC DNA]</scope>
    <source>
        <strain evidence="4">P4-7,KCTC 19426,CECT 7604</strain>
    </source>
</reference>
<feature type="compositionally biased region" description="Polar residues" evidence="1">
    <location>
        <begin position="1"/>
        <end position="21"/>
    </location>
</feature>
<keyword evidence="4" id="KW-1185">Reference proteome</keyword>
<feature type="domain" description="DUF4342" evidence="2">
    <location>
        <begin position="28"/>
        <end position="96"/>
    </location>
</feature>
<dbReference type="InterPro" id="IPR025642">
    <property type="entry name" value="DUF4342"/>
</dbReference>
<dbReference type="RefSeq" id="WP_197676506.1">
    <property type="nucleotide sequence ID" value="NZ_LT629710.1"/>
</dbReference>
<gene>
    <name evidence="3" type="ORF">SAMN04515671_2076</name>
</gene>
<feature type="region of interest" description="Disordered" evidence="1">
    <location>
        <begin position="1"/>
        <end position="30"/>
    </location>
</feature>
<feature type="compositionally biased region" description="Basic and acidic residues" evidence="1">
    <location>
        <begin position="109"/>
        <end position="124"/>
    </location>
</feature>
<dbReference type="STRING" id="1090615.SAMN04515671_2076"/>
<feature type="region of interest" description="Disordered" evidence="1">
    <location>
        <begin position="100"/>
        <end position="124"/>
    </location>
</feature>
<dbReference type="Pfam" id="PF14242">
    <property type="entry name" value="DUF4342"/>
    <property type="match status" value="1"/>
</dbReference>